<feature type="region of interest" description="Disordered" evidence="2">
    <location>
        <begin position="1"/>
        <end position="20"/>
    </location>
</feature>
<comment type="similarity">
    <text evidence="1">Belongs to the ustYa family.</text>
</comment>
<accession>A0A370BEL5</accession>
<organism evidence="4 5">
    <name type="scientific">Aspergillus niger ATCC 13496</name>
    <dbReference type="NCBI Taxonomy" id="1353008"/>
    <lineage>
        <taxon>Eukaryota</taxon>
        <taxon>Fungi</taxon>
        <taxon>Dikarya</taxon>
        <taxon>Ascomycota</taxon>
        <taxon>Pezizomycotina</taxon>
        <taxon>Eurotiomycetes</taxon>
        <taxon>Eurotiomycetidae</taxon>
        <taxon>Eurotiales</taxon>
        <taxon>Aspergillaceae</taxon>
        <taxon>Aspergillus</taxon>
        <taxon>Aspergillus subgen. Circumdati</taxon>
    </lineage>
</organism>
<evidence type="ECO:0000256" key="2">
    <source>
        <dbReference type="SAM" id="MobiDB-lite"/>
    </source>
</evidence>
<keyword evidence="3" id="KW-0472">Membrane</keyword>
<dbReference type="Proteomes" id="UP000253845">
    <property type="component" value="Unassembled WGS sequence"/>
</dbReference>
<keyword evidence="3" id="KW-1133">Transmembrane helix</keyword>
<evidence type="ECO:0000256" key="3">
    <source>
        <dbReference type="SAM" id="Phobius"/>
    </source>
</evidence>
<dbReference type="Pfam" id="PF11807">
    <property type="entry name" value="UstYa"/>
    <property type="match status" value="1"/>
</dbReference>
<evidence type="ECO:0000256" key="1">
    <source>
        <dbReference type="ARBA" id="ARBA00035112"/>
    </source>
</evidence>
<sequence length="312" mass="35863">MKDAAYSPVDDGSDCHGSSSLDKDEARQVLLSKPFEDHVIHSSLPMSRKYLIFGFVCVILLLLNTVMLVFNIWTVAPHSRREGFIEKPRDYWLPGFESGIVYENRQFYSAHSDYAGVGPEVDAKWYNLTRGAMGISRQQLTALNNHPDLAVRIENAGPEQEYMATFDVLHQLHCVVSTATMCRLNGSADCVTSCSQDLLRKGIHMDYYKDRDEHFVNQTEERIFFHLDHCVDILRQTLMCHDDLSLVTYNWVKGLDVPYPNFNTYHTCKNWDTFLALNQKLDVSARWEDGKVVEVYPIPRKPEHVDGMWPPP</sequence>
<keyword evidence="3" id="KW-0812">Transmembrane</keyword>
<gene>
    <name evidence="4" type="ORF">M747DRAFT_250510</name>
</gene>
<proteinExistence type="inferred from homology"/>
<dbReference type="VEuPathDB" id="FungiDB:M747DRAFT_250510"/>
<reference evidence="4 5" key="1">
    <citation type="submission" date="2018-07" db="EMBL/GenBank/DDBJ databases">
        <title>Section-level genome sequencing of Aspergillus section Nigri to investigate inter- and intra-species variation.</title>
        <authorList>
            <consortium name="DOE Joint Genome Institute"/>
            <person name="Vesth T.C."/>
            <person name="Nybo J.L."/>
            <person name="Theobald S."/>
            <person name="Frisvad J.C."/>
            <person name="Larsen T.O."/>
            <person name="Nielsen K.F."/>
            <person name="Hoof J.B."/>
            <person name="Brandl J."/>
            <person name="Salamov A."/>
            <person name="Riley R."/>
            <person name="Gladden J.M."/>
            <person name="Phatale P."/>
            <person name="Nielsen M.T."/>
            <person name="Lyhne E.K."/>
            <person name="Kogle M.E."/>
            <person name="Strasser K."/>
            <person name="McDonnell E."/>
            <person name="Barry K."/>
            <person name="Clum A."/>
            <person name="Chen C."/>
            <person name="Nolan M."/>
            <person name="Sandor L."/>
            <person name="Kuo A."/>
            <person name="Lipzen A."/>
            <person name="Hainaut M."/>
            <person name="Drula E."/>
            <person name="Tsang A."/>
            <person name="Magnuson J.K."/>
            <person name="Henrissat B."/>
            <person name="Wiebenga A."/>
            <person name="Simmons B.A."/>
            <person name="Makela M.R."/>
            <person name="De vries R.P."/>
            <person name="Grigoriev I.V."/>
            <person name="Mortensen U.H."/>
            <person name="Baker S.E."/>
            <person name="Andersen M.R."/>
        </authorList>
    </citation>
    <scope>NUCLEOTIDE SEQUENCE [LARGE SCALE GENOMIC DNA]</scope>
    <source>
        <strain evidence="4 5">ATCC 13496</strain>
    </source>
</reference>
<dbReference type="PANTHER" id="PTHR33365:SF7">
    <property type="entry name" value="TAT PATHWAY SIGNAL SEQUENCE"/>
    <property type="match status" value="1"/>
</dbReference>
<dbReference type="AlphaFoldDB" id="A0A370BEL5"/>
<name>A0A370BEL5_ASPNG</name>
<protein>
    <recommendedName>
        <fullName evidence="6">Tat pathway signal sequence</fullName>
    </recommendedName>
</protein>
<dbReference type="InterPro" id="IPR021765">
    <property type="entry name" value="UstYa-like"/>
</dbReference>
<feature type="transmembrane region" description="Helical" evidence="3">
    <location>
        <begin position="50"/>
        <end position="73"/>
    </location>
</feature>
<evidence type="ECO:0008006" key="6">
    <source>
        <dbReference type="Google" id="ProtNLM"/>
    </source>
</evidence>
<dbReference type="GO" id="GO:0043386">
    <property type="term" value="P:mycotoxin biosynthetic process"/>
    <property type="evidence" value="ECO:0007669"/>
    <property type="project" value="InterPro"/>
</dbReference>
<dbReference type="EMBL" id="KZ851992">
    <property type="protein sequence ID" value="RDH13983.1"/>
    <property type="molecule type" value="Genomic_DNA"/>
</dbReference>
<dbReference type="PANTHER" id="PTHR33365">
    <property type="entry name" value="YALI0B05434P"/>
    <property type="match status" value="1"/>
</dbReference>
<evidence type="ECO:0000313" key="5">
    <source>
        <dbReference type="Proteomes" id="UP000253845"/>
    </source>
</evidence>
<evidence type="ECO:0000313" key="4">
    <source>
        <dbReference type="EMBL" id="RDH13983.1"/>
    </source>
</evidence>